<dbReference type="InterPro" id="IPR003726">
    <property type="entry name" value="HCY_dom"/>
</dbReference>
<keyword evidence="5" id="KW-0479">Metal-binding</keyword>
<dbReference type="Gene3D" id="3.20.20.330">
    <property type="entry name" value="Homocysteine-binding-like domain"/>
    <property type="match status" value="1"/>
</dbReference>
<evidence type="ECO:0000259" key="7">
    <source>
        <dbReference type="PROSITE" id="PS50970"/>
    </source>
</evidence>
<protein>
    <recommendedName>
        <fullName evidence="7">Hcy-binding domain-containing protein</fullName>
    </recommendedName>
</protein>
<dbReference type="InterPro" id="IPR050554">
    <property type="entry name" value="Met_Synthase/Corrinoid"/>
</dbReference>
<feature type="non-terminal residue" evidence="8">
    <location>
        <position position="103"/>
    </location>
</feature>
<dbReference type="EMBL" id="UINC01122013">
    <property type="protein sequence ID" value="SVC97562.1"/>
    <property type="molecule type" value="Genomic_DNA"/>
</dbReference>
<dbReference type="GO" id="GO:0032259">
    <property type="term" value="P:methylation"/>
    <property type="evidence" value="ECO:0007669"/>
    <property type="project" value="UniProtKB-KW"/>
</dbReference>
<dbReference type="GO" id="GO:0008705">
    <property type="term" value="F:methionine synthase activity"/>
    <property type="evidence" value="ECO:0007669"/>
    <property type="project" value="TreeGrafter"/>
</dbReference>
<dbReference type="PANTHER" id="PTHR45833">
    <property type="entry name" value="METHIONINE SYNTHASE"/>
    <property type="match status" value="1"/>
</dbReference>
<dbReference type="GO" id="GO:0046872">
    <property type="term" value="F:metal ion binding"/>
    <property type="evidence" value="ECO:0007669"/>
    <property type="project" value="UniProtKB-KW"/>
</dbReference>
<accession>A0A382RJY5</accession>
<gene>
    <name evidence="8" type="ORF">METZ01_LOCUS350416</name>
</gene>
<evidence type="ECO:0000256" key="2">
    <source>
        <dbReference type="ARBA" id="ARBA00022603"/>
    </source>
</evidence>
<sequence>MSDVRRVLEEALRERILILDGAMGTMIQRQKLDESGFRGTRFSNHGQDLQGDNDLLVLTQPQIIEQIHSQYLEAGADIIETNTFNGTAIAQADYALEAIVYEL</sequence>
<proteinExistence type="inferred from homology"/>
<feature type="non-terminal residue" evidence="8">
    <location>
        <position position="1"/>
    </location>
</feature>
<keyword evidence="4" id="KW-0949">S-adenosyl-L-methionine</keyword>
<organism evidence="8">
    <name type="scientific">marine metagenome</name>
    <dbReference type="NCBI Taxonomy" id="408172"/>
    <lineage>
        <taxon>unclassified sequences</taxon>
        <taxon>metagenomes</taxon>
        <taxon>ecological metagenomes</taxon>
    </lineage>
</organism>
<dbReference type="PANTHER" id="PTHR45833:SF1">
    <property type="entry name" value="METHIONINE SYNTHASE"/>
    <property type="match status" value="1"/>
</dbReference>
<evidence type="ECO:0000256" key="6">
    <source>
        <dbReference type="ARBA" id="ARBA00023285"/>
    </source>
</evidence>
<evidence type="ECO:0000256" key="5">
    <source>
        <dbReference type="ARBA" id="ARBA00022723"/>
    </source>
</evidence>
<dbReference type="GO" id="GO:0005829">
    <property type="term" value="C:cytosol"/>
    <property type="evidence" value="ECO:0007669"/>
    <property type="project" value="TreeGrafter"/>
</dbReference>
<dbReference type="PROSITE" id="PS50970">
    <property type="entry name" value="HCY"/>
    <property type="match status" value="1"/>
</dbReference>
<reference evidence="8" key="1">
    <citation type="submission" date="2018-05" db="EMBL/GenBank/DDBJ databases">
        <authorList>
            <person name="Lanie J.A."/>
            <person name="Ng W.-L."/>
            <person name="Kazmierczak K.M."/>
            <person name="Andrzejewski T.M."/>
            <person name="Davidsen T.M."/>
            <person name="Wayne K.J."/>
            <person name="Tettelin H."/>
            <person name="Glass J.I."/>
            <person name="Rusch D."/>
            <person name="Podicherti R."/>
            <person name="Tsui H.-C.T."/>
            <person name="Winkler M.E."/>
        </authorList>
    </citation>
    <scope>NUCLEOTIDE SEQUENCE</scope>
</reference>
<name>A0A382RJY5_9ZZZZ</name>
<dbReference type="GO" id="GO:0046653">
    <property type="term" value="P:tetrahydrofolate metabolic process"/>
    <property type="evidence" value="ECO:0007669"/>
    <property type="project" value="TreeGrafter"/>
</dbReference>
<keyword evidence="6" id="KW-0170">Cobalt</keyword>
<evidence type="ECO:0000256" key="4">
    <source>
        <dbReference type="ARBA" id="ARBA00022691"/>
    </source>
</evidence>
<dbReference type="Pfam" id="PF02574">
    <property type="entry name" value="S-methyl_trans"/>
    <property type="match status" value="1"/>
</dbReference>
<keyword evidence="3" id="KW-0808">Transferase</keyword>
<feature type="domain" description="Hcy-binding" evidence="7">
    <location>
        <begin position="5"/>
        <end position="103"/>
    </location>
</feature>
<dbReference type="SUPFAM" id="SSF82282">
    <property type="entry name" value="Homocysteine S-methyltransferase"/>
    <property type="match status" value="1"/>
</dbReference>
<evidence type="ECO:0000256" key="3">
    <source>
        <dbReference type="ARBA" id="ARBA00022679"/>
    </source>
</evidence>
<keyword evidence="2" id="KW-0489">Methyltransferase</keyword>
<evidence type="ECO:0000313" key="8">
    <source>
        <dbReference type="EMBL" id="SVC97562.1"/>
    </source>
</evidence>
<evidence type="ECO:0000256" key="1">
    <source>
        <dbReference type="ARBA" id="ARBA00010398"/>
    </source>
</evidence>
<dbReference type="AlphaFoldDB" id="A0A382RJY5"/>
<dbReference type="InterPro" id="IPR036589">
    <property type="entry name" value="HCY_dom_sf"/>
</dbReference>
<comment type="similarity">
    <text evidence="1">Belongs to the vitamin-B12 dependent methionine synthase family.</text>
</comment>
<dbReference type="GO" id="GO:0050667">
    <property type="term" value="P:homocysteine metabolic process"/>
    <property type="evidence" value="ECO:0007669"/>
    <property type="project" value="TreeGrafter"/>
</dbReference>